<accession>A0A2N0VGZ9</accession>
<dbReference type="AlphaFoldDB" id="A0A2N0VGZ9"/>
<proteinExistence type="predicted"/>
<sequence>MKREHYNLIYQFYKPINNNSFTVEGLKKIVLTFYPDNYSVICFEIDQIEEHHDKQGYLAFLKKWYKLK</sequence>
<name>A0A2N0VGZ9_9BACT</name>
<comment type="caution">
    <text evidence="1">The sequence shown here is derived from an EMBL/GenBank/DDBJ whole genome shotgun (WGS) entry which is preliminary data.</text>
</comment>
<evidence type="ECO:0000313" key="2">
    <source>
        <dbReference type="Proteomes" id="UP000233398"/>
    </source>
</evidence>
<evidence type="ECO:0000313" key="1">
    <source>
        <dbReference type="EMBL" id="PKD43476.1"/>
    </source>
</evidence>
<gene>
    <name evidence="1" type="ORF">CWD77_07850</name>
</gene>
<dbReference type="Proteomes" id="UP000233398">
    <property type="component" value="Unassembled WGS sequence"/>
</dbReference>
<organism evidence="1 2">
    <name type="scientific">Rhodohalobacter barkolensis</name>
    <dbReference type="NCBI Taxonomy" id="2053187"/>
    <lineage>
        <taxon>Bacteria</taxon>
        <taxon>Pseudomonadati</taxon>
        <taxon>Balneolota</taxon>
        <taxon>Balneolia</taxon>
        <taxon>Balneolales</taxon>
        <taxon>Balneolaceae</taxon>
        <taxon>Rhodohalobacter</taxon>
    </lineage>
</organism>
<keyword evidence="2" id="KW-1185">Reference proteome</keyword>
<reference evidence="1 2" key="1">
    <citation type="submission" date="2017-11" db="EMBL/GenBank/DDBJ databases">
        <title>Rhodohalobacter 15182 sp. nov., isolated from a salt lake.</title>
        <authorList>
            <person name="Han S."/>
        </authorList>
    </citation>
    <scope>NUCLEOTIDE SEQUENCE [LARGE SCALE GENOMIC DNA]</scope>
    <source>
        <strain evidence="1 2">15182</strain>
    </source>
</reference>
<protein>
    <submittedName>
        <fullName evidence="1">Uncharacterized protein</fullName>
    </submittedName>
</protein>
<dbReference type="EMBL" id="PISP01000002">
    <property type="protein sequence ID" value="PKD43476.1"/>
    <property type="molecule type" value="Genomic_DNA"/>
</dbReference>